<name>A0AAN2WJN2_LISMN</name>
<dbReference type="PROSITE" id="PS00061">
    <property type="entry name" value="ADH_SHORT"/>
    <property type="match status" value="1"/>
</dbReference>
<evidence type="ECO:0000313" key="2">
    <source>
        <dbReference type="EMBL" id="EAE2355642.1"/>
    </source>
</evidence>
<dbReference type="AlphaFoldDB" id="A0AAN2WJN2"/>
<dbReference type="PRINTS" id="PR00080">
    <property type="entry name" value="SDRFAMILY"/>
</dbReference>
<comment type="similarity">
    <text evidence="1">Belongs to the short-chain dehydrogenases/reductases (SDR) family.</text>
</comment>
<proteinExistence type="inferred from homology"/>
<dbReference type="InterPro" id="IPR002347">
    <property type="entry name" value="SDR_fam"/>
</dbReference>
<dbReference type="EMBL" id="AAAREG010000028">
    <property type="protein sequence ID" value="EAE2355642.1"/>
    <property type="molecule type" value="Genomic_DNA"/>
</dbReference>
<organism evidence="2 3">
    <name type="scientific">Listeria monocytogenes</name>
    <dbReference type="NCBI Taxonomy" id="1639"/>
    <lineage>
        <taxon>Bacteria</taxon>
        <taxon>Bacillati</taxon>
        <taxon>Bacillota</taxon>
        <taxon>Bacilli</taxon>
        <taxon>Bacillales</taxon>
        <taxon>Listeriaceae</taxon>
        <taxon>Listeria</taxon>
    </lineage>
</organism>
<dbReference type="GO" id="GO:0016616">
    <property type="term" value="F:oxidoreductase activity, acting on the CH-OH group of donors, NAD or NADP as acceptor"/>
    <property type="evidence" value="ECO:0007669"/>
    <property type="project" value="TreeGrafter"/>
</dbReference>
<evidence type="ECO:0000256" key="1">
    <source>
        <dbReference type="ARBA" id="ARBA00006484"/>
    </source>
</evidence>
<evidence type="ECO:0000313" key="3">
    <source>
        <dbReference type="Proteomes" id="UP000336166"/>
    </source>
</evidence>
<dbReference type="PRINTS" id="PR00081">
    <property type="entry name" value="GDHRDH"/>
</dbReference>
<reference evidence="2 3" key="1">
    <citation type="submission" date="2018-06" db="EMBL/GenBank/DDBJ databases">
        <authorList>
            <consortium name="PulseNet: The National Subtyping Network for Foodborne Disease Surveillance"/>
            <person name="Tarr C.L."/>
            <person name="Trees E."/>
            <person name="Katz L.S."/>
            <person name="Carleton-Romer H.A."/>
            <person name="Stroika S."/>
            <person name="Kucerova Z."/>
            <person name="Roache K.F."/>
            <person name="Sabol A.L."/>
            <person name="Besser J."/>
            <person name="Gerner-Smidt P."/>
        </authorList>
    </citation>
    <scope>NUCLEOTIDE SEQUENCE [LARGE SCALE GENOMIC DNA]</scope>
    <source>
        <strain evidence="2 3">PNUSAL000134</strain>
    </source>
</reference>
<dbReference type="Proteomes" id="UP000336166">
    <property type="component" value="Unassembled WGS sequence"/>
</dbReference>
<dbReference type="Pfam" id="PF13561">
    <property type="entry name" value="adh_short_C2"/>
    <property type="match status" value="1"/>
</dbReference>
<sequence length="252" mass="28298">MVDKILLVTGGLSEIGLEVINNMITNKKINKLILCEKPDKREKLNQLRHMILEQFNNSLDIDMLFFDANDKNEAEQQLLNCKTNFDYFLNLVGLNIFNSVLDVTEDEWDLIVDTNLKSSFFLSQAVSKKMVKSKTKGSIVLLASQHGVVANGLRAPYCASKAGVIQLAKSLALELSSYGIRVNCVSPTYILDEKSKEFLLNKEVKKEYLSKIPLKKYALPSDIANACYFLLSEESAMITGQNIIIDGGYTIW</sequence>
<accession>A0AAN2WJN2</accession>
<dbReference type="PANTHER" id="PTHR42760:SF40">
    <property type="entry name" value="3-OXOACYL-[ACYL-CARRIER-PROTEIN] REDUCTASE, CHLOROPLASTIC"/>
    <property type="match status" value="1"/>
</dbReference>
<gene>
    <name evidence="2" type="ORF">Y261_14995</name>
</gene>
<dbReference type="InterPro" id="IPR020904">
    <property type="entry name" value="Sc_DH/Rdtase_CS"/>
</dbReference>
<dbReference type="Gene3D" id="3.40.50.720">
    <property type="entry name" value="NAD(P)-binding Rossmann-like Domain"/>
    <property type="match status" value="1"/>
</dbReference>
<dbReference type="GO" id="GO:0030497">
    <property type="term" value="P:fatty acid elongation"/>
    <property type="evidence" value="ECO:0007669"/>
    <property type="project" value="TreeGrafter"/>
</dbReference>
<dbReference type="SUPFAM" id="SSF51735">
    <property type="entry name" value="NAD(P)-binding Rossmann-fold domains"/>
    <property type="match status" value="1"/>
</dbReference>
<protein>
    <submittedName>
        <fullName evidence="2">SDR family oxidoreductase</fullName>
    </submittedName>
</protein>
<dbReference type="InterPro" id="IPR036291">
    <property type="entry name" value="NAD(P)-bd_dom_sf"/>
</dbReference>
<dbReference type="PANTHER" id="PTHR42760">
    <property type="entry name" value="SHORT-CHAIN DEHYDROGENASES/REDUCTASES FAMILY MEMBER"/>
    <property type="match status" value="1"/>
</dbReference>
<comment type="caution">
    <text evidence="2">The sequence shown here is derived from an EMBL/GenBank/DDBJ whole genome shotgun (WGS) entry which is preliminary data.</text>
</comment>